<dbReference type="EMBL" id="JBBNGS010000012">
    <property type="protein sequence ID" value="MEQ2638120.1"/>
    <property type="molecule type" value="Genomic_DNA"/>
</dbReference>
<organism evidence="1 2">
    <name type="scientific">Paratractidigestivibacter faecalis</name>
    <dbReference type="NCBI Taxonomy" id="2292441"/>
    <lineage>
        <taxon>Bacteria</taxon>
        <taxon>Bacillati</taxon>
        <taxon>Actinomycetota</taxon>
        <taxon>Coriobacteriia</taxon>
        <taxon>Coriobacteriales</taxon>
        <taxon>Atopobiaceae</taxon>
        <taxon>Paratractidigestivibacter</taxon>
    </lineage>
</organism>
<dbReference type="RefSeq" id="WP_117205843.1">
    <property type="nucleotide sequence ID" value="NZ_JBBNGS010000012.1"/>
</dbReference>
<dbReference type="Gene3D" id="2.60.120.460">
    <property type="entry name" value="YjbQ-like"/>
    <property type="match status" value="1"/>
</dbReference>
<dbReference type="GeneID" id="98644520"/>
<dbReference type="InterPro" id="IPR035917">
    <property type="entry name" value="YjbQ-like_sf"/>
</dbReference>
<evidence type="ECO:0000313" key="1">
    <source>
        <dbReference type="EMBL" id="MEQ2638120.1"/>
    </source>
</evidence>
<protein>
    <submittedName>
        <fullName evidence="1">YjbQ family protein</fullName>
    </submittedName>
</protein>
<gene>
    <name evidence="1" type="ORF">AAAT05_07190</name>
</gene>
<accession>A0ABV1III9</accession>
<reference evidence="1 2" key="1">
    <citation type="submission" date="2024-04" db="EMBL/GenBank/DDBJ databases">
        <title>Human intestinal bacterial collection.</title>
        <authorList>
            <person name="Pauvert C."/>
            <person name="Hitch T.C.A."/>
            <person name="Clavel T."/>
        </authorList>
    </citation>
    <scope>NUCLEOTIDE SEQUENCE [LARGE SCALE GENOMIC DNA]</scope>
    <source>
        <strain evidence="1 2">CLA-AA-H197</strain>
    </source>
</reference>
<keyword evidence="2" id="KW-1185">Reference proteome</keyword>
<dbReference type="Pfam" id="PF01894">
    <property type="entry name" value="YjbQ"/>
    <property type="match status" value="1"/>
</dbReference>
<dbReference type="Proteomes" id="UP001478817">
    <property type="component" value="Unassembled WGS sequence"/>
</dbReference>
<dbReference type="InterPro" id="IPR001602">
    <property type="entry name" value="UPF0047_YjbQ-like"/>
</dbReference>
<comment type="caution">
    <text evidence="1">The sequence shown here is derived from an EMBL/GenBank/DDBJ whole genome shotgun (WGS) entry which is preliminary data.</text>
</comment>
<sequence length="173" mass="19125">MTVYKGQITVDTLAGKPTYIDVTKGVADIVAESGVKEGIVTVISAHTTCAVFSEEYDHDTTPTGDTFLQADLSDGLNKIFPEQHDWSTYRYPGLDHFEEVESWPSAASYLPGGDRTMLWNGDAHLRSTIVGGNQTFEVADGKLQMNGLASIFFVDYDRTRERTRKVRVIVVGE</sequence>
<proteinExistence type="predicted"/>
<evidence type="ECO:0000313" key="2">
    <source>
        <dbReference type="Proteomes" id="UP001478817"/>
    </source>
</evidence>
<name>A0ABV1III9_9ACTN</name>
<dbReference type="SUPFAM" id="SSF111038">
    <property type="entry name" value="YjbQ-like"/>
    <property type="match status" value="1"/>
</dbReference>